<evidence type="ECO:0000256" key="6">
    <source>
        <dbReference type="ARBA" id="ARBA00023027"/>
    </source>
</evidence>
<keyword evidence="9" id="KW-0922">Interferon antiviral system evasion</keyword>
<evidence type="ECO:0000313" key="17">
    <source>
        <dbReference type="EMBL" id="RMX45612.1"/>
    </source>
</evidence>
<evidence type="ECO:0000256" key="14">
    <source>
        <dbReference type="SAM" id="Phobius"/>
    </source>
</evidence>
<dbReference type="SMART" id="SM00408">
    <property type="entry name" value="IGc2"/>
    <property type="match status" value="4"/>
</dbReference>
<evidence type="ECO:0000256" key="5">
    <source>
        <dbReference type="ARBA" id="ARBA00022830"/>
    </source>
</evidence>
<organism evidence="17 18">
    <name type="scientific">Pocillopora damicornis</name>
    <name type="common">Cauliflower coral</name>
    <name type="synonym">Millepora damicornis</name>
    <dbReference type="NCBI Taxonomy" id="46731"/>
    <lineage>
        <taxon>Eukaryota</taxon>
        <taxon>Metazoa</taxon>
        <taxon>Cnidaria</taxon>
        <taxon>Anthozoa</taxon>
        <taxon>Hexacorallia</taxon>
        <taxon>Scleractinia</taxon>
        <taxon>Astrocoeniina</taxon>
        <taxon>Pocilloporidae</taxon>
        <taxon>Pocillopora</taxon>
    </lineage>
</organism>
<dbReference type="Pfam" id="PF13676">
    <property type="entry name" value="TIR_2"/>
    <property type="match status" value="1"/>
</dbReference>
<feature type="domain" description="Ig-like" evidence="16">
    <location>
        <begin position="188"/>
        <end position="271"/>
    </location>
</feature>
<feature type="domain" description="Ig-like" evidence="16">
    <location>
        <begin position="1"/>
        <end position="66"/>
    </location>
</feature>
<keyword evidence="14" id="KW-0472">Membrane</keyword>
<comment type="subunit">
    <text evidence="11">Interacts with host IFNA1.</text>
</comment>
<dbReference type="SUPFAM" id="SSF52200">
    <property type="entry name" value="Toll/Interleukin receptor TIR domain"/>
    <property type="match status" value="1"/>
</dbReference>
<evidence type="ECO:0000256" key="7">
    <source>
        <dbReference type="ARBA" id="ARBA00023157"/>
    </source>
</evidence>
<dbReference type="InterPro" id="IPR007110">
    <property type="entry name" value="Ig-like_dom"/>
</dbReference>
<keyword evidence="3" id="KW-1090">Inhibition of host innate immune response by virus</keyword>
<dbReference type="SMART" id="SM00255">
    <property type="entry name" value="TIR"/>
    <property type="match status" value="1"/>
</dbReference>
<keyword evidence="4" id="KW-0378">Hydrolase</keyword>
<keyword evidence="5" id="KW-1114">Inhibition of host interferon signaling pathway by virus</keyword>
<evidence type="ECO:0000256" key="9">
    <source>
        <dbReference type="ARBA" id="ARBA00023258"/>
    </source>
</evidence>
<dbReference type="Gene3D" id="2.60.40.10">
    <property type="entry name" value="Immunoglobulins"/>
    <property type="match status" value="4"/>
</dbReference>
<name>A0A3M6TW45_POCDA</name>
<dbReference type="SUPFAM" id="SSF48726">
    <property type="entry name" value="Immunoglobulin"/>
    <property type="match status" value="4"/>
</dbReference>
<keyword evidence="10" id="KW-0393">Immunoglobulin domain</keyword>
<sequence>MNTGFDPGDNLTLTCLTGQKGPVDVIDWYKDGQLLNSSGHSNSSCCTEISLINITKEDAGKYECEVRKNDEYDKGVFQLHLNSAPRILPLIKLVEIEEGDERRIICQAEGWPTPSIKWKRDTEEISESDDFSTWKYPNKNQVMLRIKSAKSRHQGDYTCEAMNAFGKASETVSVVIEESEPPRVGRNPEIIAHPRYTIASKGSNVTLKCDVMYVRSYLADWYWLLNGTEFTPGRERSRYKEDTFHFDYNFTMVLHILNVSERDEGLYECLVFGLVETKSPFMTLAIDEKDNVQNISTKWETMYVALNTQVKLKCTSMYQAFIEVGTFWMFQGDKLNQSDPRYKTYTLGIADSSETKRKREEMILLISNVSESDFGNYTCALSTSLGISTEEIVLVEAEQEIGFSSSDDSSSPVWIILFPVVAGGILLTLITLIPLRKMIKKRQEWKLQGKSCDGQFKYDVFVTFSNKDRQWVADNIIPLLDGNQIKYCIHSRDFELGRPLTDNMAESVYSSRNVLAVMSKNYLDSKFCKGELEMALYRSKIAHEGSLLVVRIDGIRKKKLPKALREQTFVDYHNDKDRGSWEKKLLRFLVETEQNRYITKL</sequence>
<evidence type="ECO:0000256" key="8">
    <source>
        <dbReference type="ARBA" id="ARBA00023180"/>
    </source>
</evidence>
<dbReference type="GO" id="GO:0016787">
    <property type="term" value="F:hydrolase activity"/>
    <property type="evidence" value="ECO:0007669"/>
    <property type="project" value="UniProtKB-KW"/>
</dbReference>
<keyword evidence="9" id="KW-0945">Host-virus interaction</keyword>
<evidence type="ECO:0000256" key="1">
    <source>
        <dbReference type="ARBA" id="ARBA00009752"/>
    </source>
</evidence>
<comment type="similarity">
    <text evidence="1">Belongs to the interleukin-1 receptor family.</text>
</comment>
<dbReference type="Gene3D" id="3.40.50.10140">
    <property type="entry name" value="Toll/interleukin-1 receptor homology (TIR) domain"/>
    <property type="match status" value="1"/>
</dbReference>
<dbReference type="InterPro" id="IPR036179">
    <property type="entry name" value="Ig-like_dom_sf"/>
</dbReference>
<dbReference type="AlphaFoldDB" id="A0A3M6TW45"/>
<evidence type="ECO:0000256" key="4">
    <source>
        <dbReference type="ARBA" id="ARBA00022801"/>
    </source>
</evidence>
<dbReference type="InterPro" id="IPR035897">
    <property type="entry name" value="Toll_tir_struct_dom_sf"/>
</dbReference>
<feature type="domain" description="Ig-like" evidence="16">
    <location>
        <begin position="280"/>
        <end position="395"/>
    </location>
</feature>
<evidence type="ECO:0000256" key="12">
    <source>
        <dbReference type="ARBA" id="ARBA00041012"/>
    </source>
</evidence>
<dbReference type="STRING" id="46731.A0A3M6TW45"/>
<gene>
    <name evidence="17" type="ORF">pdam_00010593</name>
</gene>
<keyword evidence="14" id="KW-0812">Transmembrane</keyword>
<dbReference type="PANTHER" id="PTHR11890:SF44">
    <property type="entry name" value="X-LINKED INTERLEUKIN-1 RECEPTOR ACCESSORY PROTEIN-LIKE 2"/>
    <property type="match status" value="1"/>
</dbReference>
<dbReference type="InterPro" id="IPR003599">
    <property type="entry name" value="Ig_sub"/>
</dbReference>
<dbReference type="Proteomes" id="UP000275408">
    <property type="component" value="Unassembled WGS sequence"/>
</dbReference>
<evidence type="ECO:0000259" key="15">
    <source>
        <dbReference type="PROSITE" id="PS50104"/>
    </source>
</evidence>
<feature type="transmembrane region" description="Helical" evidence="14">
    <location>
        <begin position="413"/>
        <end position="435"/>
    </location>
</feature>
<keyword evidence="14" id="KW-1133">Transmembrane helix</keyword>
<dbReference type="PROSITE" id="PS50104">
    <property type="entry name" value="TIR"/>
    <property type="match status" value="1"/>
</dbReference>
<dbReference type="GO" id="GO:0039502">
    <property type="term" value="P:symbiont-mediated suppression of host type I interferon-mediated signaling pathway"/>
    <property type="evidence" value="ECO:0007669"/>
    <property type="project" value="UniProtKB-KW"/>
</dbReference>
<accession>A0A3M6TW45</accession>
<dbReference type="InterPro" id="IPR013783">
    <property type="entry name" value="Ig-like_fold"/>
</dbReference>
<dbReference type="InterPro" id="IPR015621">
    <property type="entry name" value="IL-1_rcpt_fam"/>
</dbReference>
<comment type="caution">
    <text evidence="17">The sequence shown here is derived from an EMBL/GenBank/DDBJ whole genome shotgun (WGS) entry which is preliminary data.</text>
</comment>
<comment type="function">
    <text evidence="13">Counteracts the antiviral effects of host IFN-alpha/beta and key IFN-inducible proteins involved in viral RNA degradation suxh as host OAS1. Acts as a soluble IFN-alpha receptor and thus inhibits the interaction between host IFN-alpha and its receptor.</text>
</comment>
<evidence type="ECO:0000313" key="18">
    <source>
        <dbReference type="Proteomes" id="UP000275408"/>
    </source>
</evidence>
<dbReference type="Pfam" id="PF13927">
    <property type="entry name" value="Ig_3"/>
    <property type="match status" value="2"/>
</dbReference>
<feature type="domain" description="TIR" evidence="15">
    <location>
        <begin position="456"/>
        <end position="590"/>
    </location>
</feature>
<keyword evidence="2" id="KW-0244">Early protein</keyword>
<evidence type="ECO:0000256" key="11">
    <source>
        <dbReference type="ARBA" id="ARBA00038761"/>
    </source>
</evidence>
<keyword evidence="7" id="KW-1015">Disulfide bond</keyword>
<protein>
    <recommendedName>
        <fullName evidence="12">Soluble interferon alpha/beta receptor OPG204</fullName>
    </recommendedName>
</protein>
<dbReference type="SMART" id="SM00409">
    <property type="entry name" value="IG"/>
    <property type="match status" value="4"/>
</dbReference>
<keyword evidence="8" id="KW-0325">Glycoprotein</keyword>
<proteinExistence type="inferred from homology"/>
<evidence type="ECO:0000259" key="16">
    <source>
        <dbReference type="PROSITE" id="PS50835"/>
    </source>
</evidence>
<reference evidence="17 18" key="1">
    <citation type="journal article" date="2018" name="Sci. Rep.">
        <title>Comparative analysis of the Pocillopora damicornis genome highlights role of immune system in coral evolution.</title>
        <authorList>
            <person name="Cunning R."/>
            <person name="Bay R.A."/>
            <person name="Gillette P."/>
            <person name="Baker A.C."/>
            <person name="Traylor-Knowles N."/>
        </authorList>
    </citation>
    <scope>NUCLEOTIDE SEQUENCE [LARGE SCALE GENOMIC DNA]</scope>
    <source>
        <strain evidence="17">RSMAS</strain>
        <tissue evidence="17">Whole animal</tissue>
    </source>
</reference>
<keyword evidence="6" id="KW-0520">NAD</keyword>
<dbReference type="PANTHER" id="PTHR11890">
    <property type="entry name" value="INTERLEUKIN-1 RECEPTOR FAMILY MEMBER"/>
    <property type="match status" value="1"/>
</dbReference>
<dbReference type="EMBL" id="RCHS01002812">
    <property type="protein sequence ID" value="RMX45612.1"/>
    <property type="molecule type" value="Genomic_DNA"/>
</dbReference>
<dbReference type="FunFam" id="2.60.40.10:FF:000032">
    <property type="entry name" value="palladin isoform X1"/>
    <property type="match status" value="1"/>
</dbReference>
<dbReference type="InterPro" id="IPR013098">
    <property type="entry name" value="Ig_I-set"/>
</dbReference>
<dbReference type="OrthoDB" id="1421090at2759"/>
<dbReference type="GO" id="GO:0007165">
    <property type="term" value="P:signal transduction"/>
    <property type="evidence" value="ECO:0007669"/>
    <property type="project" value="InterPro"/>
</dbReference>
<evidence type="ECO:0000256" key="10">
    <source>
        <dbReference type="ARBA" id="ARBA00023319"/>
    </source>
</evidence>
<dbReference type="Pfam" id="PF07679">
    <property type="entry name" value="I-set"/>
    <property type="match status" value="1"/>
</dbReference>
<evidence type="ECO:0000256" key="13">
    <source>
        <dbReference type="ARBA" id="ARBA00045444"/>
    </source>
</evidence>
<evidence type="ECO:0000256" key="2">
    <source>
        <dbReference type="ARBA" id="ARBA00022518"/>
    </source>
</evidence>
<keyword evidence="9" id="KW-0899">Viral immunoevasion</keyword>
<evidence type="ECO:0000256" key="3">
    <source>
        <dbReference type="ARBA" id="ARBA00022632"/>
    </source>
</evidence>
<feature type="domain" description="Ig-like" evidence="16">
    <location>
        <begin position="85"/>
        <end position="173"/>
    </location>
</feature>
<keyword evidence="18" id="KW-1185">Reference proteome</keyword>
<dbReference type="PROSITE" id="PS50835">
    <property type="entry name" value="IG_LIKE"/>
    <property type="match status" value="4"/>
</dbReference>
<dbReference type="InterPro" id="IPR003598">
    <property type="entry name" value="Ig_sub2"/>
</dbReference>
<dbReference type="InterPro" id="IPR000157">
    <property type="entry name" value="TIR_dom"/>
</dbReference>